<dbReference type="EMBL" id="LR743589">
    <property type="protein sequence ID" value="CAA2615703.1"/>
    <property type="molecule type" value="Genomic_DNA"/>
</dbReference>
<reference evidence="1 2" key="1">
    <citation type="submission" date="2019-12" db="EMBL/GenBank/DDBJ databases">
        <authorList>
            <person name="Scholz U."/>
            <person name="Mascher M."/>
            <person name="Fiebig A."/>
        </authorList>
    </citation>
    <scope>NUCLEOTIDE SEQUENCE</scope>
</reference>
<proteinExistence type="predicted"/>
<evidence type="ECO:0000313" key="2">
    <source>
        <dbReference type="Proteomes" id="UP001189122"/>
    </source>
</evidence>
<dbReference type="EMBL" id="CACRZD030000002">
    <property type="protein sequence ID" value="CAA6655413.1"/>
    <property type="molecule type" value="Genomic_DNA"/>
</dbReference>
<name>A0A7I8IE86_SPIIN</name>
<accession>A0A7I8IE86</accession>
<dbReference type="AlphaFoldDB" id="A0A7I8IE86"/>
<organism evidence="1">
    <name type="scientific">Spirodela intermedia</name>
    <name type="common">Intermediate duckweed</name>
    <dbReference type="NCBI Taxonomy" id="51605"/>
    <lineage>
        <taxon>Eukaryota</taxon>
        <taxon>Viridiplantae</taxon>
        <taxon>Streptophyta</taxon>
        <taxon>Embryophyta</taxon>
        <taxon>Tracheophyta</taxon>
        <taxon>Spermatophyta</taxon>
        <taxon>Magnoliopsida</taxon>
        <taxon>Liliopsida</taxon>
        <taxon>Araceae</taxon>
        <taxon>Lemnoideae</taxon>
        <taxon>Spirodela</taxon>
    </lineage>
</organism>
<gene>
    <name evidence="1" type="ORF">SI7747_02001953</name>
</gene>
<protein>
    <submittedName>
        <fullName evidence="1">Uncharacterized protein</fullName>
    </submittedName>
</protein>
<sequence>MAGYVNGKPSPTLPTQHRWNNCIFFFFEKTSNMGHLLVDWTK</sequence>
<evidence type="ECO:0000313" key="1">
    <source>
        <dbReference type="EMBL" id="CAA2615703.1"/>
    </source>
</evidence>
<keyword evidence="2" id="KW-1185">Reference proteome</keyword>
<dbReference type="Proteomes" id="UP001189122">
    <property type="component" value="Unassembled WGS sequence"/>
</dbReference>